<dbReference type="SUPFAM" id="SSF50814">
    <property type="entry name" value="Lipocalins"/>
    <property type="match status" value="1"/>
</dbReference>
<name>A0ABN9PRM6_9DINO</name>
<accession>A0ABN9PRM6</accession>
<dbReference type="Proteomes" id="UP001189429">
    <property type="component" value="Unassembled WGS sequence"/>
</dbReference>
<organism evidence="2 3">
    <name type="scientific">Prorocentrum cordatum</name>
    <dbReference type="NCBI Taxonomy" id="2364126"/>
    <lineage>
        <taxon>Eukaryota</taxon>
        <taxon>Sar</taxon>
        <taxon>Alveolata</taxon>
        <taxon>Dinophyceae</taxon>
        <taxon>Prorocentrales</taxon>
        <taxon>Prorocentraceae</taxon>
        <taxon>Prorocentrum</taxon>
    </lineage>
</organism>
<dbReference type="Gene3D" id="2.40.128.20">
    <property type="match status" value="1"/>
</dbReference>
<evidence type="ECO:0000313" key="2">
    <source>
        <dbReference type="EMBL" id="CAK0794532.1"/>
    </source>
</evidence>
<feature type="non-terminal residue" evidence="2">
    <location>
        <position position="1"/>
    </location>
</feature>
<evidence type="ECO:0000256" key="1">
    <source>
        <dbReference type="SAM" id="MobiDB-lite"/>
    </source>
</evidence>
<proteinExistence type="predicted"/>
<sequence length="186" mass="20472">GPSSQGGVLSRRPAPSPAPSASAPSASDDDKLDRPLPEGAVVFTGRWKLNLQRSDDPSEMLKAMNVPWAARAAVVRYARTVEIQQDGLQWTETMITPVVKKTVVMTLDGTPYVEMSPVDKSTLTMRSRYSEDGQEVVTRSESSDGMRSQVVARRLIEDGKVYYTVNALKVAGGKEYVTNNYFDRVE</sequence>
<comment type="caution">
    <text evidence="2">The sequence shown here is derived from an EMBL/GenBank/DDBJ whole genome shotgun (WGS) entry which is preliminary data.</text>
</comment>
<dbReference type="InterPro" id="IPR012674">
    <property type="entry name" value="Calycin"/>
</dbReference>
<gene>
    <name evidence="2" type="ORF">PCOR1329_LOCUS4493</name>
</gene>
<evidence type="ECO:0000313" key="3">
    <source>
        <dbReference type="Proteomes" id="UP001189429"/>
    </source>
</evidence>
<protein>
    <submittedName>
        <fullName evidence="2">Uncharacterized protein</fullName>
    </submittedName>
</protein>
<feature type="region of interest" description="Disordered" evidence="1">
    <location>
        <begin position="1"/>
        <end position="36"/>
    </location>
</feature>
<reference evidence="2" key="1">
    <citation type="submission" date="2023-10" db="EMBL/GenBank/DDBJ databases">
        <authorList>
            <person name="Chen Y."/>
            <person name="Shah S."/>
            <person name="Dougan E. K."/>
            <person name="Thang M."/>
            <person name="Chan C."/>
        </authorList>
    </citation>
    <scope>NUCLEOTIDE SEQUENCE [LARGE SCALE GENOMIC DNA]</scope>
</reference>
<dbReference type="EMBL" id="CAUYUJ010001160">
    <property type="protein sequence ID" value="CAK0794532.1"/>
    <property type="molecule type" value="Genomic_DNA"/>
</dbReference>
<keyword evidence="3" id="KW-1185">Reference proteome</keyword>